<evidence type="ECO:0000313" key="2">
    <source>
        <dbReference type="Proteomes" id="UP000030665"/>
    </source>
</evidence>
<organism evidence="1 2">
    <name type="scientific">Trichuris trichiura</name>
    <name type="common">Whipworm</name>
    <name type="synonym">Trichocephalus trichiurus</name>
    <dbReference type="NCBI Taxonomy" id="36087"/>
    <lineage>
        <taxon>Eukaryota</taxon>
        <taxon>Metazoa</taxon>
        <taxon>Ecdysozoa</taxon>
        <taxon>Nematoda</taxon>
        <taxon>Enoplea</taxon>
        <taxon>Dorylaimia</taxon>
        <taxon>Trichinellida</taxon>
        <taxon>Trichuridae</taxon>
        <taxon>Trichuris</taxon>
    </lineage>
</organism>
<dbReference type="OrthoDB" id="10055784at2759"/>
<evidence type="ECO:0000313" key="1">
    <source>
        <dbReference type="EMBL" id="CDW61149.1"/>
    </source>
</evidence>
<reference evidence="1" key="1">
    <citation type="submission" date="2014-01" db="EMBL/GenBank/DDBJ databases">
        <authorList>
            <person name="Aslett M."/>
        </authorList>
    </citation>
    <scope>NUCLEOTIDE SEQUENCE</scope>
</reference>
<reference evidence="1" key="2">
    <citation type="submission" date="2014-03" db="EMBL/GenBank/DDBJ databases">
        <title>The whipworm genome and dual-species transcriptomics of an intimate host-pathogen interaction.</title>
        <authorList>
            <person name="Foth B.J."/>
            <person name="Tsai I.J."/>
            <person name="Reid A.J."/>
            <person name="Bancroft A.J."/>
            <person name="Nichol S."/>
            <person name="Tracey A."/>
            <person name="Holroyd N."/>
            <person name="Cotton J.A."/>
            <person name="Stanley E.J."/>
            <person name="Zarowiecki M."/>
            <person name="Liu J.Z."/>
            <person name="Huckvale T."/>
            <person name="Cooper P.J."/>
            <person name="Grencis R.K."/>
            <person name="Berriman M."/>
        </authorList>
    </citation>
    <scope>NUCLEOTIDE SEQUENCE [LARGE SCALE GENOMIC DNA]</scope>
</reference>
<protein>
    <submittedName>
        <fullName evidence="1">DUF1758 domain containing protein</fullName>
    </submittedName>
</protein>
<dbReference type="PANTHER" id="PTHR47331:SF4">
    <property type="entry name" value="PEPTIDASE S1 DOMAIN-CONTAINING PROTEIN"/>
    <property type="match status" value="1"/>
</dbReference>
<dbReference type="STRING" id="36087.A0A077ZN62"/>
<sequence length="499" mass="55507">MEPLRREDLKELDRFSCELHGIISSLVKSGHQAEMVSAGNLHDVVTKLTPRLREKWTEKARCLPCPVSLQLLDDWLCEVVLTKRSAAIFDESTMFKPAASRQKKAAGVNVVVKDKTLSAVCAACNRSHPLTQCEQFNSMTLDDRLKVARKAKCCFVCLSVGHQSRTCNVQKSCPISGCSRKHHRLLHGASFRQNVDSTQPISREQQELREGSKVVQVGATISDRAILLLVVPIMVRSSSATLSTYALLDSGSEASLITEDLAKKLGLNLKPTAVCLTTFKDRQPIPTLAVSFEVASCDGSYVLQVREAFTVNRLNLSHRKIAAPAAKATWPHVADVPLNDVNCSEVQVLLGIDYFEVHRQLEIRSPARQGQPYAVRGPLGWMLAGPIQRTSNKNLAARQVNKVGLSELDTPCVETLLERFWSTESFGTKPNVRLRRPVEIERSEAILKTSTRKRGSRYEVGLLWKNLNPELPNNRPQALGRLAALQRRLFADAKLEEAY</sequence>
<dbReference type="AlphaFoldDB" id="A0A077ZN62"/>
<proteinExistence type="predicted"/>
<dbReference type="CDD" id="cd00303">
    <property type="entry name" value="retropepsin_like"/>
    <property type="match status" value="1"/>
</dbReference>
<name>A0A077ZN62_TRITR</name>
<feature type="non-terminal residue" evidence="1">
    <location>
        <position position="499"/>
    </location>
</feature>
<accession>A0A077ZN62</accession>
<keyword evidence="2" id="KW-1185">Reference proteome</keyword>
<gene>
    <name evidence="1" type="ORF">TTRE_0000958201</name>
</gene>
<dbReference type="PANTHER" id="PTHR47331">
    <property type="entry name" value="PHD-TYPE DOMAIN-CONTAINING PROTEIN"/>
    <property type="match status" value="1"/>
</dbReference>
<dbReference type="EMBL" id="HG808001">
    <property type="protein sequence ID" value="CDW61149.1"/>
    <property type="molecule type" value="Genomic_DNA"/>
</dbReference>
<dbReference type="Proteomes" id="UP000030665">
    <property type="component" value="Unassembled WGS sequence"/>
</dbReference>